<sequence>MAPAAMPRHVGLLGSEAAYPNNSPREQAMADEIEPQDTPDGAEAEAEPFLNRAARRAKGKGGATTSQPTSDGGKIGNRGPVASQRQWANRRSGG</sequence>
<dbReference type="EMBL" id="BAAAYN010000023">
    <property type="protein sequence ID" value="GAA3388607.1"/>
    <property type="molecule type" value="Genomic_DNA"/>
</dbReference>
<gene>
    <name evidence="2" type="ORF">GCM10020369_35460</name>
</gene>
<protein>
    <submittedName>
        <fullName evidence="2">Uncharacterized protein</fullName>
    </submittedName>
</protein>
<feature type="region of interest" description="Disordered" evidence="1">
    <location>
        <begin position="1"/>
        <end position="94"/>
    </location>
</feature>
<evidence type="ECO:0000256" key="1">
    <source>
        <dbReference type="SAM" id="MobiDB-lite"/>
    </source>
</evidence>
<proteinExistence type="predicted"/>
<keyword evidence="3" id="KW-1185">Reference proteome</keyword>
<feature type="compositionally biased region" description="Acidic residues" evidence="1">
    <location>
        <begin position="29"/>
        <end position="46"/>
    </location>
</feature>
<comment type="caution">
    <text evidence="2">The sequence shown here is derived from an EMBL/GenBank/DDBJ whole genome shotgun (WGS) entry which is preliminary data.</text>
</comment>
<evidence type="ECO:0000313" key="2">
    <source>
        <dbReference type="EMBL" id="GAA3388607.1"/>
    </source>
</evidence>
<accession>A0ABP6SZH0</accession>
<dbReference type="Proteomes" id="UP001501676">
    <property type="component" value="Unassembled WGS sequence"/>
</dbReference>
<reference evidence="3" key="1">
    <citation type="journal article" date="2019" name="Int. J. Syst. Evol. Microbiol.">
        <title>The Global Catalogue of Microorganisms (GCM) 10K type strain sequencing project: providing services to taxonomists for standard genome sequencing and annotation.</title>
        <authorList>
            <consortium name="The Broad Institute Genomics Platform"/>
            <consortium name="The Broad Institute Genome Sequencing Center for Infectious Disease"/>
            <person name="Wu L."/>
            <person name="Ma J."/>
        </authorList>
    </citation>
    <scope>NUCLEOTIDE SEQUENCE [LARGE SCALE GENOMIC DNA]</scope>
    <source>
        <strain evidence="3">JCM 9458</strain>
    </source>
</reference>
<feature type="compositionally biased region" description="Polar residues" evidence="1">
    <location>
        <begin position="83"/>
        <end position="94"/>
    </location>
</feature>
<evidence type="ECO:0000313" key="3">
    <source>
        <dbReference type="Proteomes" id="UP001501676"/>
    </source>
</evidence>
<name>A0ABP6SZH0_9ACTN</name>
<organism evidence="2 3">
    <name type="scientific">Cryptosporangium minutisporangium</name>
    <dbReference type="NCBI Taxonomy" id="113569"/>
    <lineage>
        <taxon>Bacteria</taxon>
        <taxon>Bacillati</taxon>
        <taxon>Actinomycetota</taxon>
        <taxon>Actinomycetes</taxon>
        <taxon>Cryptosporangiales</taxon>
        <taxon>Cryptosporangiaceae</taxon>
        <taxon>Cryptosporangium</taxon>
    </lineage>
</organism>